<keyword evidence="6" id="KW-0819">tRNA processing</keyword>
<dbReference type="EC" id="2.5.1.114" evidence="2"/>
<keyword evidence="5" id="KW-0949">S-adenosyl-L-methionine</keyword>
<dbReference type="InterPro" id="IPR029063">
    <property type="entry name" value="SAM-dependent_MTases_sf"/>
</dbReference>
<dbReference type="PANTHER" id="PTHR23245:SF25">
    <property type="entry name" value="TRNA WYBUTOSINE-SYNTHESIZING PROTEIN 2 HOMOLOG"/>
    <property type="match status" value="1"/>
</dbReference>
<evidence type="ECO:0000256" key="2">
    <source>
        <dbReference type="ARBA" id="ARBA00012265"/>
    </source>
</evidence>
<evidence type="ECO:0000256" key="1">
    <source>
        <dbReference type="ARBA" id="ARBA00004797"/>
    </source>
</evidence>
<evidence type="ECO:0000313" key="11">
    <source>
        <dbReference type="Proteomes" id="UP000011087"/>
    </source>
</evidence>
<dbReference type="Pfam" id="PF02475">
    <property type="entry name" value="TRM5-TYW2_MTfase"/>
    <property type="match status" value="1"/>
</dbReference>
<dbReference type="EMBL" id="JH992998">
    <property type="protein sequence ID" value="EKX45664.1"/>
    <property type="molecule type" value="Genomic_DNA"/>
</dbReference>
<keyword evidence="4" id="KW-0808">Transferase</keyword>
<evidence type="ECO:0000256" key="5">
    <source>
        <dbReference type="ARBA" id="ARBA00022691"/>
    </source>
</evidence>
<dbReference type="FunFam" id="3.40.50.150:FF:000131">
    <property type="entry name" value="tRNA wybutosine-synthesizing protein 2/3/4"/>
    <property type="match status" value="1"/>
</dbReference>
<evidence type="ECO:0000313" key="10">
    <source>
        <dbReference type="EnsemblProtists" id="EKX45664"/>
    </source>
</evidence>
<reference evidence="11" key="2">
    <citation type="submission" date="2012-11" db="EMBL/GenBank/DDBJ databases">
        <authorList>
            <person name="Kuo A."/>
            <person name="Curtis B.A."/>
            <person name="Tanifuji G."/>
            <person name="Burki F."/>
            <person name="Gruber A."/>
            <person name="Irimia M."/>
            <person name="Maruyama S."/>
            <person name="Arias M.C."/>
            <person name="Ball S.G."/>
            <person name="Gile G.H."/>
            <person name="Hirakawa Y."/>
            <person name="Hopkins J.F."/>
            <person name="Rensing S.A."/>
            <person name="Schmutz J."/>
            <person name="Symeonidi A."/>
            <person name="Elias M."/>
            <person name="Eveleigh R.J."/>
            <person name="Herman E.K."/>
            <person name="Klute M.J."/>
            <person name="Nakayama T."/>
            <person name="Obornik M."/>
            <person name="Reyes-Prieto A."/>
            <person name="Armbrust E.V."/>
            <person name="Aves S.J."/>
            <person name="Beiko R.G."/>
            <person name="Coutinho P."/>
            <person name="Dacks J.B."/>
            <person name="Durnford D.G."/>
            <person name="Fast N.M."/>
            <person name="Green B.R."/>
            <person name="Grisdale C."/>
            <person name="Hempe F."/>
            <person name="Henrissat B."/>
            <person name="Hoppner M.P."/>
            <person name="Ishida K.-I."/>
            <person name="Kim E."/>
            <person name="Koreny L."/>
            <person name="Kroth P.G."/>
            <person name="Liu Y."/>
            <person name="Malik S.-B."/>
            <person name="Maier U.G."/>
            <person name="McRose D."/>
            <person name="Mock T."/>
            <person name="Neilson J.A."/>
            <person name="Onodera N.T."/>
            <person name="Poole A.M."/>
            <person name="Pritham E.J."/>
            <person name="Richards T.A."/>
            <person name="Rocap G."/>
            <person name="Roy S.W."/>
            <person name="Sarai C."/>
            <person name="Schaack S."/>
            <person name="Shirato S."/>
            <person name="Slamovits C.H."/>
            <person name="Spencer D.F."/>
            <person name="Suzuki S."/>
            <person name="Worden A.Z."/>
            <person name="Zauner S."/>
            <person name="Barry K."/>
            <person name="Bell C."/>
            <person name="Bharti A.K."/>
            <person name="Crow J.A."/>
            <person name="Grimwood J."/>
            <person name="Kramer R."/>
            <person name="Lindquist E."/>
            <person name="Lucas S."/>
            <person name="Salamov A."/>
            <person name="McFadden G.I."/>
            <person name="Lane C.E."/>
            <person name="Keeling P.J."/>
            <person name="Gray M.W."/>
            <person name="Grigoriev I.V."/>
            <person name="Archibald J.M."/>
        </authorList>
    </citation>
    <scope>NUCLEOTIDE SEQUENCE</scope>
    <source>
        <strain evidence="11">CCMP2712</strain>
    </source>
</reference>
<protein>
    <recommendedName>
        <fullName evidence="2">tRNA(Phe) (4-demethylwyosine(37)-C(7)) aminocarboxypropyltransferase</fullName>
        <ecNumber evidence="2">2.5.1.114</ecNumber>
    </recommendedName>
</protein>
<dbReference type="GO" id="GO:0005737">
    <property type="term" value="C:cytoplasm"/>
    <property type="evidence" value="ECO:0007669"/>
    <property type="project" value="TreeGrafter"/>
</dbReference>
<evidence type="ECO:0000256" key="3">
    <source>
        <dbReference type="ARBA" id="ARBA00022603"/>
    </source>
</evidence>
<dbReference type="EnsemblProtists" id="EKX45664">
    <property type="protein sequence ID" value="EKX45664"/>
    <property type="gene ID" value="GUITHDRAFT_71161"/>
</dbReference>
<dbReference type="InterPro" id="IPR056743">
    <property type="entry name" value="TRM5-TYW2-like_MTfase"/>
</dbReference>
<dbReference type="OrthoDB" id="263283at2759"/>
<dbReference type="SUPFAM" id="SSF53335">
    <property type="entry name" value="S-adenosyl-L-methionine-dependent methyltransferases"/>
    <property type="match status" value="1"/>
</dbReference>
<accession>L1JC23</accession>
<dbReference type="GO" id="GO:0031591">
    <property type="term" value="P:wybutosine biosynthetic process"/>
    <property type="evidence" value="ECO:0007669"/>
    <property type="project" value="TreeGrafter"/>
</dbReference>
<comment type="pathway">
    <text evidence="1">tRNA modification; wybutosine-tRNA(Phe) biosynthesis.</text>
</comment>
<dbReference type="Proteomes" id="UP000011087">
    <property type="component" value="Unassembled WGS sequence"/>
</dbReference>
<dbReference type="PROSITE" id="PS51684">
    <property type="entry name" value="SAM_MT_TRM5_TYW2"/>
    <property type="match status" value="1"/>
</dbReference>
<dbReference type="GeneID" id="17302264"/>
<dbReference type="Gene3D" id="3.40.50.150">
    <property type="entry name" value="Vaccinia Virus protein VP39"/>
    <property type="match status" value="1"/>
</dbReference>
<comment type="catalytic activity">
    <reaction evidence="7">
        <text>4-demethylwyosine(37) in tRNA(Phe) + S-adenosyl-L-methionine = 4-demethyl-7-[(3S)-3-amino-3-carboxypropyl]wyosine(37) in tRNA(Phe) + S-methyl-5'-thioadenosine + H(+)</text>
        <dbReference type="Rhea" id="RHEA:36355"/>
        <dbReference type="Rhea" id="RHEA-COMP:10164"/>
        <dbReference type="Rhea" id="RHEA-COMP:10378"/>
        <dbReference type="ChEBI" id="CHEBI:15378"/>
        <dbReference type="ChEBI" id="CHEBI:17509"/>
        <dbReference type="ChEBI" id="CHEBI:59789"/>
        <dbReference type="ChEBI" id="CHEBI:64315"/>
        <dbReference type="ChEBI" id="CHEBI:73550"/>
        <dbReference type="EC" id="2.5.1.114"/>
    </reaction>
</comment>
<dbReference type="HOGENOM" id="CLU_022610_1_0_1"/>
<keyword evidence="11" id="KW-1185">Reference proteome</keyword>
<dbReference type="KEGG" id="gtt:GUITHDRAFT_71161"/>
<dbReference type="RefSeq" id="XP_005832644.1">
    <property type="nucleotide sequence ID" value="XM_005832587.1"/>
</dbReference>
<reference evidence="9 11" key="1">
    <citation type="journal article" date="2012" name="Nature">
        <title>Algal genomes reveal evolutionary mosaicism and the fate of nucleomorphs.</title>
        <authorList>
            <consortium name="DOE Joint Genome Institute"/>
            <person name="Curtis B.A."/>
            <person name="Tanifuji G."/>
            <person name="Burki F."/>
            <person name="Gruber A."/>
            <person name="Irimia M."/>
            <person name="Maruyama S."/>
            <person name="Arias M.C."/>
            <person name="Ball S.G."/>
            <person name="Gile G.H."/>
            <person name="Hirakawa Y."/>
            <person name="Hopkins J.F."/>
            <person name="Kuo A."/>
            <person name="Rensing S.A."/>
            <person name="Schmutz J."/>
            <person name="Symeonidi A."/>
            <person name="Elias M."/>
            <person name="Eveleigh R.J."/>
            <person name="Herman E.K."/>
            <person name="Klute M.J."/>
            <person name="Nakayama T."/>
            <person name="Obornik M."/>
            <person name="Reyes-Prieto A."/>
            <person name="Armbrust E.V."/>
            <person name="Aves S.J."/>
            <person name="Beiko R.G."/>
            <person name="Coutinho P."/>
            <person name="Dacks J.B."/>
            <person name="Durnford D.G."/>
            <person name="Fast N.M."/>
            <person name="Green B.R."/>
            <person name="Grisdale C.J."/>
            <person name="Hempel F."/>
            <person name="Henrissat B."/>
            <person name="Hoppner M.P."/>
            <person name="Ishida K."/>
            <person name="Kim E."/>
            <person name="Koreny L."/>
            <person name="Kroth P.G."/>
            <person name="Liu Y."/>
            <person name="Malik S.B."/>
            <person name="Maier U.G."/>
            <person name="McRose D."/>
            <person name="Mock T."/>
            <person name="Neilson J.A."/>
            <person name="Onodera N.T."/>
            <person name="Poole A.M."/>
            <person name="Pritham E.J."/>
            <person name="Richards T.A."/>
            <person name="Rocap G."/>
            <person name="Roy S.W."/>
            <person name="Sarai C."/>
            <person name="Schaack S."/>
            <person name="Shirato S."/>
            <person name="Slamovits C.H."/>
            <person name="Spencer D.F."/>
            <person name="Suzuki S."/>
            <person name="Worden A.Z."/>
            <person name="Zauner S."/>
            <person name="Barry K."/>
            <person name="Bell C."/>
            <person name="Bharti A.K."/>
            <person name="Crow J.A."/>
            <person name="Grimwood J."/>
            <person name="Kramer R."/>
            <person name="Lindquist E."/>
            <person name="Lucas S."/>
            <person name="Salamov A."/>
            <person name="McFadden G.I."/>
            <person name="Lane C.E."/>
            <person name="Keeling P.J."/>
            <person name="Gray M.W."/>
            <person name="Grigoriev I.V."/>
            <person name="Archibald J.M."/>
        </authorList>
    </citation>
    <scope>NUCLEOTIDE SEQUENCE</scope>
    <source>
        <strain evidence="9 11">CCMP2712</strain>
    </source>
</reference>
<dbReference type="STRING" id="905079.L1JC23"/>
<name>L1JC23_GUITC</name>
<feature type="non-terminal residue" evidence="9">
    <location>
        <position position="1"/>
    </location>
</feature>
<dbReference type="InterPro" id="IPR030382">
    <property type="entry name" value="MeTrfase_TRM5/TYW2"/>
</dbReference>
<evidence type="ECO:0000256" key="7">
    <source>
        <dbReference type="ARBA" id="ARBA00049400"/>
    </source>
</evidence>
<organism evidence="9">
    <name type="scientific">Guillardia theta (strain CCMP2712)</name>
    <name type="common">Cryptophyte</name>
    <dbReference type="NCBI Taxonomy" id="905079"/>
    <lineage>
        <taxon>Eukaryota</taxon>
        <taxon>Cryptophyceae</taxon>
        <taxon>Pyrenomonadales</taxon>
        <taxon>Geminigeraceae</taxon>
        <taxon>Guillardia</taxon>
    </lineage>
</organism>
<keyword evidence="3" id="KW-0489">Methyltransferase</keyword>
<evidence type="ECO:0000313" key="9">
    <source>
        <dbReference type="EMBL" id="EKX45664.1"/>
    </source>
</evidence>
<dbReference type="eggNOG" id="KOG1227">
    <property type="taxonomic scope" value="Eukaryota"/>
</dbReference>
<dbReference type="PANTHER" id="PTHR23245">
    <property type="entry name" value="TRNA METHYLTRANSFERASE"/>
    <property type="match status" value="1"/>
</dbReference>
<dbReference type="CDD" id="cd02440">
    <property type="entry name" value="AdoMet_MTases"/>
    <property type="match status" value="1"/>
</dbReference>
<dbReference type="GO" id="GO:0030488">
    <property type="term" value="P:tRNA methylation"/>
    <property type="evidence" value="ECO:0007669"/>
    <property type="project" value="TreeGrafter"/>
</dbReference>
<gene>
    <name evidence="9" type="ORF">GUITHDRAFT_71161</name>
</gene>
<dbReference type="OMA" id="WHEAGDE"/>
<evidence type="ECO:0000256" key="6">
    <source>
        <dbReference type="ARBA" id="ARBA00022694"/>
    </source>
</evidence>
<sequence length="272" mass="30552">PRHWEEFGDLILLPEGSFQSSPWDLIAPDALWSAVARALSAKRVAVKAEVDEGRMRQSHVTLKFPPGGDSWVQVTQNGITYSLDICRVIRGNVNERARMGTIAAAGETVVDLYAGIGYFTLPLLVQAKCSKLFACEINPDSVEALQRNLLANRVADRCHVLLGDNRETTSLLDRSAHRVLLGLLPSSEQGWPVAVRCLRDDGGWLHVHENVAEADEATWLRQLEEELEKIARRQGRGEWRARVEHVEHVKTYAPRVWHLVADVEMRPREEGS</sequence>
<dbReference type="AlphaFoldDB" id="L1JC23"/>
<reference evidence="10" key="3">
    <citation type="submission" date="2015-06" db="UniProtKB">
        <authorList>
            <consortium name="EnsemblProtists"/>
        </authorList>
    </citation>
    <scope>IDENTIFICATION</scope>
</reference>
<evidence type="ECO:0000259" key="8">
    <source>
        <dbReference type="PROSITE" id="PS51684"/>
    </source>
</evidence>
<dbReference type="PaxDb" id="55529-EKX45664"/>
<dbReference type="GO" id="GO:0008175">
    <property type="term" value="F:tRNA methyltransferase activity"/>
    <property type="evidence" value="ECO:0007669"/>
    <property type="project" value="TreeGrafter"/>
</dbReference>
<dbReference type="GO" id="GO:0102522">
    <property type="term" value="F:tRNA 4-demethylwyosine alpha-amino-alpha-carboxypropyltransferase activity"/>
    <property type="evidence" value="ECO:0007669"/>
    <property type="project" value="UniProtKB-EC"/>
</dbReference>
<proteinExistence type="predicted"/>
<evidence type="ECO:0000256" key="4">
    <source>
        <dbReference type="ARBA" id="ARBA00022679"/>
    </source>
</evidence>
<feature type="domain" description="SAM-dependent methyltransferase TRM5/TYW2-type" evidence="8">
    <location>
        <begin position="4"/>
        <end position="267"/>
    </location>
</feature>